<name>A0ACB7YSW2_9ERIC</name>
<gene>
    <name evidence="1" type="ORF">Vadar_034568</name>
</gene>
<dbReference type="EMBL" id="CM037161">
    <property type="protein sequence ID" value="KAH7856257.1"/>
    <property type="molecule type" value="Genomic_DNA"/>
</dbReference>
<protein>
    <submittedName>
        <fullName evidence="1">Uncharacterized protein</fullName>
    </submittedName>
</protein>
<organism evidence="1 2">
    <name type="scientific">Vaccinium darrowii</name>
    <dbReference type="NCBI Taxonomy" id="229202"/>
    <lineage>
        <taxon>Eukaryota</taxon>
        <taxon>Viridiplantae</taxon>
        <taxon>Streptophyta</taxon>
        <taxon>Embryophyta</taxon>
        <taxon>Tracheophyta</taxon>
        <taxon>Spermatophyta</taxon>
        <taxon>Magnoliopsida</taxon>
        <taxon>eudicotyledons</taxon>
        <taxon>Gunneridae</taxon>
        <taxon>Pentapetalae</taxon>
        <taxon>asterids</taxon>
        <taxon>Ericales</taxon>
        <taxon>Ericaceae</taxon>
        <taxon>Vaccinioideae</taxon>
        <taxon>Vaccinieae</taxon>
        <taxon>Vaccinium</taxon>
    </lineage>
</organism>
<keyword evidence="2" id="KW-1185">Reference proteome</keyword>
<comment type="caution">
    <text evidence="1">The sequence shown here is derived from an EMBL/GenBank/DDBJ whole genome shotgun (WGS) entry which is preliminary data.</text>
</comment>
<sequence length="256" mass="27989">MEEQCSPLSWGCFYFEEGIEELKHSLFYTTLELETTILSAHEEIARKEEELFHLKDLLTMTIKERNEFQGKCQMLELEKATLQQLQQQEGKSDSAQGEVLKGGGGTNKGPSTSDSTENNPILPPSFPPPPTPPPLPPQLAGKLVPEKQLLPENGKFLKAVMEAGPLLQTLLLAGPLPQWQHPPPQLNSVEIPPVTISSPPPPPPPGILHRESGISSNGSFNSRKRVMVPCEASDSSSPNTKYQKGGSPITIDQLIC</sequence>
<evidence type="ECO:0000313" key="2">
    <source>
        <dbReference type="Proteomes" id="UP000828048"/>
    </source>
</evidence>
<proteinExistence type="predicted"/>
<accession>A0ACB7YSW2</accession>
<dbReference type="Proteomes" id="UP000828048">
    <property type="component" value="Chromosome 11"/>
</dbReference>
<reference evidence="1 2" key="1">
    <citation type="journal article" date="2021" name="Hortic Res">
        <title>High-quality reference genome and annotation aids understanding of berry development for evergreen blueberry (Vaccinium darrowii).</title>
        <authorList>
            <person name="Yu J."/>
            <person name="Hulse-Kemp A.M."/>
            <person name="Babiker E."/>
            <person name="Staton M."/>
        </authorList>
    </citation>
    <scope>NUCLEOTIDE SEQUENCE [LARGE SCALE GENOMIC DNA]</scope>
    <source>
        <strain evidence="2">cv. NJ 8807/NJ 8810</strain>
        <tissue evidence="1">Young leaf</tissue>
    </source>
</reference>
<evidence type="ECO:0000313" key="1">
    <source>
        <dbReference type="EMBL" id="KAH7856257.1"/>
    </source>
</evidence>